<sequence length="331" mass="38368">VVEQYNEHFPYHIVENKNNSLRFKNSIIAEGLKEYSLKMDINKFIEFLWKMGILPRTWENMDLQDLLNKSIEMTAILTGPHKTNLYIECKKILQNTYNAKRNIYILWHFFALARMLIRQFIQNSNTDYVNLLAQFKTNNLHVSKVNYLNYYDFLEIKANYWMYEFSQLLNVEQILNNLGLGFTALTVTSLGFVESQGYLGILSIDQTIENVGNYGILSDMIYLKSGVAPILLKNACQGFIWKYNQPNSSHNFYVLYGSLENTPKLSLEQQIIDPLLTGEFSENQIEYTEEYKDITIPFVLPQKHTSLVEKIFRQCNALVNPFGGQSSGGGH</sequence>
<organism evidence="1 2">
    <name type="scientific">Meloidogyne floridensis</name>
    <dbReference type="NCBI Taxonomy" id="298350"/>
    <lineage>
        <taxon>Eukaryota</taxon>
        <taxon>Metazoa</taxon>
        <taxon>Ecdysozoa</taxon>
        <taxon>Nematoda</taxon>
        <taxon>Chromadorea</taxon>
        <taxon>Rhabditida</taxon>
        <taxon>Tylenchina</taxon>
        <taxon>Tylenchomorpha</taxon>
        <taxon>Tylenchoidea</taxon>
        <taxon>Meloidogynidae</taxon>
        <taxon>Meloidogyninae</taxon>
        <taxon>Meloidogyne</taxon>
    </lineage>
</organism>
<proteinExistence type="predicted"/>
<name>A0A915NJT6_9BILA</name>
<protein>
    <submittedName>
        <fullName evidence="2">Uncharacterized protein</fullName>
    </submittedName>
</protein>
<accession>A0A915NJT6</accession>
<dbReference type="Proteomes" id="UP000887560">
    <property type="component" value="Unplaced"/>
</dbReference>
<dbReference type="AlphaFoldDB" id="A0A915NJT6"/>
<evidence type="ECO:0000313" key="2">
    <source>
        <dbReference type="WBParaSite" id="scf7180000419386.g3726"/>
    </source>
</evidence>
<evidence type="ECO:0000313" key="1">
    <source>
        <dbReference type="Proteomes" id="UP000887560"/>
    </source>
</evidence>
<keyword evidence="1" id="KW-1185">Reference proteome</keyword>
<reference evidence="2" key="1">
    <citation type="submission" date="2022-11" db="UniProtKB">
        <authorList>
            <consortium name="WormBaseParasite"/>
        </authorList>
    </citation>
    <scope>IDENTIFICATION</scope>
</reference>
<dbReference type="WBParaSite" id="scf7180000419386.g3726">
    <property type="protein sequence ID" value="scf7180000419386.g3726"/>
    <property type="gene ID" value="scf7180000419386.g3726"/>
</dbReference>